<name>A0ABT1L9Z7_9HYPH</name>
<keyword evidence="4" id="KW-1185">Reference proteome</keyword>
<dbReference type="RefSeq" id="WP_254739059.1">
    <property type="nucleotide sequence ID" value="NZ_JANCLU010000003.1"/>
</dbReference>
<dbReference type="InterPro" id="IPR045851">
    <property type="entry name" value="AMP-bd_C_sf"/>
</dbReference>
<dbReference type="Pfam" id="PF14535">
    <property type="entry name" value="AMP-binding_C_2"/>
    <property type="match status" value="1"/>
</dbReference>
<dbReference type="PANTHER" id="PTHR43845">
    <property type="entry name" value="BLR5969 PROTEIN"/>
    <property type="match status" value="1"/>
</dbReference>
<dbReference type="InterPro" id="IPR042099">
    <property type="entry name" value="ANL_N_sf"/>
</dbReference>
<dbReference type="SUPFAM" id="SSF56801">
    <property type="entry name" value="Acetyl-CoA synthetase-like"/>
    <property type="match status" value="1"/>
</dbReference>
<accession>A0ABT1L9Z7</accession>
<reference evidence="3 4" key="1">
    <citation type="submission" date="2022-07" db="EMBL/GenBank/DDBJ databases">
        <authorList>
            <person name="Li W.-J."/>
            <person name="Deng Q.-Q."/>
        </authorList>
    </citation>
    <scope>NUCLEOTIDE SEQUENCE [LARGE SCALE GENOMIC DNA]</scope>
    <source>
        <strain evidence="3 4">SYSU M60028</strain>
    </source>
</reference>
<dbReference type="Gene3D" id="3.40.50.12780">
    <property type="entry name" value="N-terminal domain of ligase-like"/>
    <property type="match status" value="1"/>
</dbReference>
<evidence type="ECO:0000256" key="1">
    <source>
        <dbReference type="SAM" id="MobiDB-lite"/>
    </source>
</evidence>
<organism evidence="3 4">
    <name type="scientific">Alsobacter ponti</name>
    <dbReference type="NCBI Taxonomy" id="2962936"/>
    <lineage>
        <taxon>Bacteria</taxon>
        <taxon>Pseudomonadati</taxon>
        <taxon>Pseudomonadota</taxon>
        <taxon>Alphaproteobacteria</taxon>
        <taxon>Hyphomicrobiales</taxon>
        <taxon>Alsobacteraceae</taxon>
        <taxon>Alsobacter</taxon>
    </lineage>
</organism>
<comment type="caution">
    <text evidence="3">The sequence shown here is derived from an EMBL/GenBank/DDBJ whole genome shotgun (WGS) entry which is preliminary data.</text>
</comment>
<proteinExistence type="predicted"/>
<feature type="region of interest" description="Disordered" evidence="1">
    <location>
        <begin position="408"/>
        <end position="446"/>
    </location>
</feature>
<sequence length="446" mass="50639">MQLRRIQRVVARAYEKNPFYRALYDGAKVSPDDIKTIDDFRKRIPPIDKQILLADQRENPPFGLRAQGAGVRLGSVFHTSGTSGAGQEFHCLSEIDTEFWSSAFFYQCVWAGIEPGDRVVHFNRVAMEAGGNWLKNASERFGLVQFQLAPYDNAQRLRTLASASPHLIMTQPSYLTRLSIMCREAGIDPRRAFPELKAILIAGEAHSGPAWVGRMEEFWGARLGEWYGSTQAGGSHMFSCSGLHFQDGRPRMLHNIEHRIHFDILKFGSGLPAEDGEDGEVFLTNLYNEDFPIIRFRTFDRARFRPASYCDCGRPFHGVECGSIARVDDMIKIRGQNVWPDAVDSVIFEHPASEEYQGRIWIDQDGRERVDVRIEFRGGTLSPDERLLVLQTMRDSIKAMTDVSMDLSDAEQGSLPRFEQTKARRWTDDRGSSREAAANELKVQKR</sequence>
<dbReference type="InterPro" id="IPR028154">
    <property type="entry name" value="AMP-dep_Lig_C"/>
</dbReference>
<protein>
    <recommendedName>
        <fullName evidence="2">AMP-dependent ligase C-terminal domain-containing protein</fullName>
    </recommendedName>
</protein>
<evidence type="ECO:0000313" key="4">
    <source>
        <dbReference type="Proteomes" id="UP001205890"/>
    </source>
</evidence>
<dbReference type="Proteomes" id="UP001205890">
    <property type="component" value="Unassembled WGS sequence"/>
</dbReference>
<feature type="domain" description="AMP-dependent ligase C-terminal" evidence="2">
    <location>
        <begin position="335"/>
        <end position="430"/>
    </location>
</feature>
<evidence type="ECO:0000259" key="2">
    <source>
        <dbReference type="Pfam" id="PF14535"/>
    </source>
</evidence>
<evidence type="ECO:0000313" key="3">
    <source>
        <dbReference type="EMBL" id="MCP8937763.1"/>
    </source>
</evidence>
<dbReference type="Gene3D" id="3.30.300.30">
    <property type="match status" value="1"/>
</dbReference>
<dbReference type="PANTHER" id="PTHR43845:SF1">
    <property type="entry name" value="BLR5969 PROTEIN"/>
    <property type="match status" value="1"/>
</dbReference>
<gene>
    <name evidence="3" type="ORF">NK718_04490</name>
</gene>
<dbReference type="EMBL" id="JANCLU010000003">
    <property type="protein sequence ID" value="MCP8937763.1"/>
    <property type="molecule type" value="Genomic_DNA"/>
</dbReference>
<feature type="compositionally biased region" description="Basic and acidic residues" evidence="1">
    <location>
        <begin position="419"/>
        <end position="433"/>
    </location>
</feature>